<comment type="caution">
    <text evidence="3">The sequence shown here is derived from an EMBL/GenBank/DDBJ whole genome shotgun (WGS) entry which is preliminary data.</text>
</comment>
<evidence type="ECO:0000256" key="1">
    <source>
        <dbReference type="SAM" id="SignalP"/>
    </source>
</evidence>
<proteinExistence type="predicted"/>
<dbReference type="STRING" id="75743.A0A401PHK7"/>
<dbReference type="Gene3D" id="3.40.33.10">
    <property type="entry name" value="CAP"/>
    <property type="match status" value="1"/>
</dbReference>
<accession>A0A401PHK7</accession>
<organism evidence="3 4">
    <name type="scientific">Scyliorhinus torazame</name>
    <name type="common">Cloudy catshark</name>
    <name type="synonym">Catulus torazame</name>
    <dbReference type="NCBI Taxonomy" id="75743"/>
    <lineage>
        <taxon>Eukaryota</taxon>
        <taxon>Metazoa</taxon>
        <taxon>Chordata</taxon>
        <taxon>Craniata</taxon>
        <taxon>Vertebrata</taxon>
        <taxon>Chondrichthyes</taxon>
        <taxon>Elasmobranchii</taxon>
        <taxon>Galeomorphii</taxon>
        <taxon>Galeoidea</taxon>
        <taxon>Carcharhiniformes</taxon>
        <taxon>Scyliorhinidae</taxon>
        <taxon>Scyliorhinus</taxon>
    </lineage>
</organism>
<name>A0A401PHK7_SCYTO</name>
<dbReference type="SUPFAM" id="SSF55797">
    <property type="entry name" value="PR-1-like"/>
    <property type="match status" value="1"/>
</dbReference>
<evidence type="ECO:0000313" key="3">
    <source>
        <dbReference type="EMBL" id="GCB72612.1"/>
    </source>
</evidence>
<protein>
    <recommendedName>
        <fullName evidence="2">SCP domain-containing protein</fullName>
    </recommendedName>
</protein>
<gene>
    <name evidence="3" type="ORF">scyTo_0002091</name>
</gene>
<dbReference type="Pfam" id="PF00188">
    <property type="entry name" value="CAP"/>
    <property type="match status" value="1"/>
</dbReference>
<keyword evidence="4" id="KW-1185">Reference proteome</keyword>
<dbReference type="Proteomes" id="UP000288216">
    <property type="component" value="Unassembled WGS sequence"/>
</dbReference>
<reference evidence="3 4" key="1">
    <citation type="journal article" date="2018" name="Nat. Ecol. Evol.">
        <title>Shark genomes provide insights into elasmobranch evolution and the origin of vertebrates.</title>
        <authorList>
            <person name="Hara Y"/>
            <person name="Yamaguchi K"/>
            <person name="Onimaru K"/>
            <person name="Kadota M"/>
            <person name="Koyanagi M"/>
            <person name="Keeley SD"/>
            <person name="Tatsumi K"/>
            <person name="Tanaka K"/>
            <person name="Motone F"/>
            <person name="Kageyama Y"/>
            <person name="Nozu R"/>
            <person name="Adachi N"/>
            <person name="Nishimura O"/>
            <person name="Nakagawa R"/>
            <person name="Tanegashima C"/>
            <person name="Kiyatake I"/>
            <person name="Matsumoto R"/>
            <person name="Murakumo K"/>
            <person name="Nishida K"/>
            <person name="Terakita A"/>
            <person name="Kuratani S"/>
            <person name="Sato K"/>
            <person name="Hyodo S Kuraku.S."/>
        </authorList>
    </citation>
    <scope>NUCLEOTIDE SEQUENCE [LARGE SCALE GENOMIC DNA]</scope>
</reference>
<dbReference type="OMA" id="RIACNQC"/>
<dbReference type="PANTHER" id="PTHR10334">
    <property type="entry name" value="CYSTEINE-RICH SECRETORY PROTEIN-RELATED"/>
    <property type="match status" value="1"/>
</dbReference>
<dbReference type="InterPro" id="IPR001283">
    <property type="entry name" value="CRISP-related"/>
</dbReference>
<feature type="signal peptide" evidence="1">
    <location>
        <begin position="1"/>
        <end position="24"/>
    </location>
</feature>
<dbReference type="EMBL" id="BFAA01000499">
    <property type="protein sequence ID" value="GCB72612.1"/>
    <property type="molecule type" value="Genomic_DNA"/>
</dbReference>
<dbReference type="OrthoDB" id="43654at2759"/>
<feature type="chain" id="PRO_5018991758" description="SCP domain-containing protein" evidence="1">
    <location>
        <begin position="25"/>
        <end position="156"/>
    </location>
</feature>
<feature type="domain" description="SCP" evidence="2">
    <location>
        <begin position="32"/>
        <end position="154"/>
    </location>
</feature>
<evidence type="ECO:0000259" key="2">
    <source>
        <dbReference type="SMART" id="SM00198"/>
    </source>
</evidence>
<keyword evidence="1" id="KW-0732">Signal</keyword>
<dbReference type="SMART" id="SM00198">
    <property type="entry name" value="SCP"/>
    <property type="match status" value="1"/>
</dbReference>
<dbReference type="InterPro" id="IPR035940">
    <property type="entry name" value="CAP_sf"/>
</dbReference>
<evidence type="ECO:0000313" key="4">
    <source>
        <dbReference type="Proteomes" id="UP000288216"/>
    </source>
</evidence>
<dbReference type="AlphaFoldDB" id="A0A401PHK7"/>
<sequence>MARVSWLLFILWSLVSLHASAVRALIAVNDQTFIDTCVEQHNKFRSEVIPPASDMFAMTWDEGLAKSAIAWTKTCIFKHNPQLQKKGGVHPIFFPIGESVFISTGSFNANHAIKRWYQEVVNYDYSTNTCKSKKVCGHYTQEPSRSVYTDSHPNKL</sequence>
<dbReference type="InterPro" id="IPR014044">
    <property type="entry name" value="CAP_dom"/>
</dbReference>